<dbReference type="PANTHER" id="PTHR36154">
    <property type="entry name" value="DNA-BINDING TRANSCRIPTIONAL ACTIVATOR ALPA"/>
    <property type="match status" value="1"/>
</dbReference>
<accession>A0ABD4KDG0</accession>
<dbReference type="InterPro" id="IPR010260">
    <property type="entry name" value="AlpA"/>
</dbReference>
<dbReference type="EMBL" id="JADIXP010000008">
    <property type="protein sequence ID" value="MBF4179130.1"/>
    <property type="molecule type" value="Genomic_DNA"/>
</dbReference>
<name>A0ABD4KDG0_9ENTR</name>
<dbReference type="Proteomes" id="UP000628560">
    <property type="component" value="Unassembled WGS sequence"/>
</dbReference>
<dbReference type="Gene3D" id="1.10.238.160">
    <property type="match status" value="1"/>
</dbReference>
<proteinExistence type="predicted"/>
<organism evidence="1 2">
    <name type="scientific">Lelliottia nimipressuralis</name>
    <dbReference type="NCBI Taxonomy" id="69220"/>
    <lineage>
        <taxon>Bacteria</taxon>
        <taxon>Pseudomonadati</taxon>
        <taxon>Pseudomonadota</taxon>
        <taxon>Gammaproteobacteria</taxon>
        <taxon>Enterobacterales</taxon>
        <taxon>Enterobacteriaceae</taxon>
        <taxon>Lelliottia</taxon>
    </lineage>
</organism>
<dbReference type="PANTHER" id="PTHR36154:SF1">
    <property type="entry name" value="DNA-BINDING TRANSCRIPTIONAL ACTIVATOR ALPA"/>
    <property type="match status" value="1"/>
</dbReference>
<sequence length="63" mass="7347">MSIYLMDLKQVCHAVGFKKTAIYKWMNAGNFPQSIKVGSSVRWVSWEVDAWIDEKIRAARQEK</sequence>
<comment type="caution">
    <text evidence="1">The sequence shown here is derived from an EMBL/GenBank/DDBJ whole genome shotgun (WGS) entry which is preliminary data.</text>
</comment>
<dbReference type="AlphaFoldDB" id="A0ABD4KDG0"/>
<reference evidence="1 2" key="1">
    <citation type="submission" date="2020-11" db="EMBL/GenBank/DDBJ databases">
        <title>Identification of Lelliottia nimipressuralis from Wound Infection by Whole Genome-Based Bacterial Identification.</title>
        <authorList>
            <person name="Navarathna D.H."/>
            <person name="Choi H."/>
            <person name="Jinadatha C."/>
            <person name="Chatterjee P."/>
            <person name="Hwang M."/>
        </authorList>
    </citation>
    <scope>NUCLEOTIDE SEQUENCE [LARGE SCALE GENOMIC DNA]</scope>
    <source>
        <strain evidence="1 2">DN2020</strain>
    </source>
</reference>
<gene>
    <name evidence="1" type="ORF">ISP11_14770</name>
</gene>
<evidence type="ECO:0000313" key="2">
    <source>
        <dbReference type="Proteomes" id="UP000628560"/>
    </source>
</evidence>
<protein>
    <submittedName>
        <fullName evidence="1">AlpA family phage regulatory protein</fullName>
    </submittedName>
</protein>
<dbReference type="Pfam" id="PF05930">
    <property type="entry name" value="Phage_AlpA"/>
    <property type="match status" value="1"/>
</dbReference>
<dbReference type="InterPro" id="IPR052931">
    <property type="entry name" value="Prophage_regulatory_activator"/>
</dbReference>
<evidence type="ECO:0000313" key="1">
    <source>
        <dbReference type="EMBL" id="MBF4179130.1"/>
    </source>
</evidence>